<gene>
    <name evidence="1" type="ORF">IC620_07235</name>
</gene>
<dbReference type="AlphaFoldDB" id="A0A926N5V6"/>
<accession>A0A926N5V6</accession>
<proteinExistence type="predicted"/>
<name>A0A926N5V6_9BACL</name>
<organism evidence="1 2">
    <name type="scientific">Polycladospora coralii</name>
    <dbReference type="NCBI Taxonomy" id="2771432"/>
    <lineage>
        <taxon>Bacteria</taxon>
        <taxon>Bacillati</taxon>
        <taxon>Bacillota</taxon>
        <taxon>Bacilli</taxon>
        <taxon>Bacillales</taxon>
        <taxon>Thermoactinomycetaceae</taxon>
        <taxon>Polycladospora</taxon>
    </lineage>
</organism>
<keyword evidence="2" id="KW-1185">Reference proteome</keyword>
<sequence>MDFIIDALIRLYDESEGEYFTRDGYSGMRTVIIFQGQRISCRITSENEIIERGKEHKVMIEIAFGERYEGIHVNSPFTLFDGVSVFGCGSVLDICV</sequence>
<reference evidence="1" key="1">
    <citation type="submission" date="2020-09" db="EMBL/GenBank/DDBJ databases">
        <title>A novel bacterium of genus Hazenella, isolated from South China Sea.</title>
        <authorList>
            <person name="Huang H."/>
            <person name="Mo K."/>
            <person name="Hu Y."/>
        </authorList>
    </citation>
    <scope>NUCLEOTIDE SEQUENCE</scope>
    <source>
        <strain evidence="1">IB182357</strain>
    </source>
</reference>
<protein>
    <submittedName>
        <fullName evidence="1">Uncharacterized protein</fullName>
    </submittedName>
</protein>
<dbReference type="RefSeq" id="WP_191141869.1">
    <property type="nucleotide sequence ID" value="NZ_JACXAH010000008.1"/>
</dbReference>
<evidence type="ECO:0000313" key="2">
    <source>
        <dbReference type="Proteomes" id="UP000661691"/>
    </source>
</evidence>
<evidence type="ECO:0000313" key="1">
    <source>
        <dbReference type="EMBL" id="MBD1372154.1"/>
    </source>
</evidence>
<comment type="caution">
    <text evidence="1">The sequence shown here is derived from an EMBL/GenBank/DDBJ whole genome shotgun (WGS) entry which is preliminary data.</text>
</comment>
<dbReference type="Proteomes" id="UP000661691">
    <property type="component" value="Unassembled WGS sequence"/>
</dbReference>
<dbReference type="EMBL" id="JACXAH010000008">
    <property type="protein sequence ID" value="MBD1372154.1"/>
    <property type="molecule type" value="Genomic_DNA"/>
</dbReference>